<organism evidence="6 7">
    <name type="scientific">Coccomyxa viridis</name>
    <dbReference type="NCBI Taxonomy" id="1274662"/>
    <lineage>
        <taxon>Eukaryota</taxon>
        <taxon>Viridiplantae</taxon>
        <taxon>Chlorophyta</taxon>
        <taxon>core chlorophytes</taxon>
        <taxon>Trebouxiophyceae</taxon>
        <taxon>Trebouxiophyceae incertae sedis</taxon>
        <taxon>Coccomyxaceae</taxon>
        <taxon>Coccomyxa</taxon>
    </lineage>
</organism>
<dbReference type="Proteomes" id="UP001314263">
    <property type="component" value="Unassembled WGS sequence"/>
</dbReference>
<proteinExistence type="predicted"/>
<accession>A0AAV1HZQ0</accession>
<dbReference type="SUPFAM" id="SSF50249">
    <property type="entry name" value="Nucleic acid-binding proteins"/>
    <property type="match status" value="1"/>
</dbReference>
<dbReference type="AlphaFoldDB" id="A0AAV1HZQ0"/>
<dbReference type="Pfam" id="PF01588">
    <property type="entry name" value="tRNA_bind"/>
    <property type="match status" value="1"/>
</dbReference>
<dbReference type="PROSITE" id="PS50886">
    <property type="entry name" value="TRBD"/>
    <property type="match status" value="1"/>
</dbReference>
<dbReference type="InterPro" id="IPR012340">
    <property type="entry name" value="NA-bd_OB-fold"/>
</dbReference>
<evidence type="ECO:0000259" key="5">
    <source>
        <dbReference type="PROSITE" id="PS50886"/>
    </source>
</evidence>
<evidence type="ECO:0000313" key="6">
    <source>
        <dbReference type="EMBL" id="CAK0764530.1"/>
    </source>
</evidence>
<sequence length="265" mass="27991">MTNEAQVNHLDQALSKIESLITLLSSNTHGRNAESRSGLAAHAAIPFASVQPSSSGPMTGEQLEPGMHSSQQQQKQPKKDKKSPKESSVAAVPATSGDGLFYRAQLQVVKVLTVEDTESTKLLRTTIDIGNSQTRQVVAGLKGHILAEQLQGSMRVAILNLKPAKLAGMASEAMLLAADAPQESGAELVRLLIPPDGSDAGDKVFLEGGEAPAEYAKTLKSEPWKIIVENLSVQGGKAIYEEKALVTAKGAIMLPQEMPDGAGIH</sequence>
<name>A0AAV1HZQ0_9CHLO</name>
<dbReference type="GO" id="GO:0000049">
    <property type="term" value="F:tRNA binding"/>
    <property type="evidence" value="ECO:0007669"/>
    <property type="project" value="UniProtKB-UniRule"/>
</dbReference>
<gene>
    <name evidence="6" type="ORF">CVIRNUC_003167</name>
</gene>
<keyword evidence="2 3" id="KW-0694">RNA-binding</keyword>
<dbReference type="PANTHER" id="PTHR11586:SF37">
    <property type="entry name" value="TRNA-BINDING DOMAIN-CONTAINING PROTEIN"/>
    <property type="match status" value="1"/>
</dbReference>
<comment type="caution">
    <text evidence="6">The sequence shown here is derived from an EMBL/GenBank/DDBJ whole genome shotgun (WGS) entry which is preliminary data.</text>
</comment>
<evidence type="ECO:0000256" key="2">
    <source>
        <dbReference type="ARBA" id="ARBA00022884"/>
    </source>
</evidence>
<feature type="domain" description="TRNA-binding" evidence="5">
    <location>
        <begin position="100"/>
        <end position="205"/>
    </location>
</feature>
<reference evidence="6 7" key="1">
    <citation type="submission" date="2023-10" db="EMBL/GenBank/DDBJ databases">
        <authorList>
            <person name="Maclean D."/>
            <person name="Macfadyen A."/>
        </authorList>
    </citation>
    <scope>NUCLEOTIDE SEQUENCE [LARGE SCALE GENOMIC DNA]</scope>
</reference>
<keyword evidence="1 3" id="KW-0820">tRNA-binding</keyword>
<feature type="region of interest" description="Disordered" evidence="4">
    <location>
        <begin position="49"/>
        <end position="92"/>
    </location>
</feature>
<dbReference type="EMBL" id="CAUYUE010000004">
    <property type="protein sequence ID" value="CAK0764530.1"/>
    <property type="molecule type" value="Genomic_DNA"/>
</dbReference>
<dbReference type="InterPro" id="IPR002547">
    <property type="entry name" value="tRNA-bd_dom"/>
</dbReference>
<evidence type="ECO:0000256" key="3">
    <source>
        <dbReference type="PROSITE-ProRule" id="PRU00209"/>
    </source>
</evidence>
<evidence type="ECO:0000313" key="7">
    <source>
        <dbReference type="Proteomes" id="UP001314263"/>
    </source>
</evidence>
<protein>
    <recommendedName>
        <fullName evidence="5">tRNA-binding domain-containing protein</fullName>
    </recommendedName>
</protein>
<keyword evidence="7" id="KW-1185">Reference proteome</keyword>
<dbReference type="Gene3D" id="2.40.50.140">
    <property type="entry name" value="Nucleic acid-binding proteins"/>
    <property type="match status" value="1"/>
</dbReference>
<evidence type="ECO:0000256" key="1">
    <source>
        <dbReference type="ARBA" id="ARBA00022555"/>
    </source>
</evidence>
<dbReference type="PANTHER" id="PTHR11586">
    <property type="entry name" value="TRNA-AMINOACYLATION COFACTOR ARC1 FAMILY MEMBER"/>
    <property type="match status" value="1"/>
</dbReference>
<evidence type="ECO:0000256" key="4">
    <source>
        <dbReference type="SAM" id="MobiDB-lite"/>
    </source>
</evidence>
<dbReference type="InterPro" id="IPR051270">
    <property type="entry name" value="Tyrosine-tRNA_ligase_regulator"/>
</dbReference>